<dbReference type="Pfam" id="PF24666">
    <property type="entry name" value="zf-C2H2_fungi_2"/>
    <property type="match status" value="1"/>
</dbReference>
<evidence type="ECO:0000313" key="3">
    <source>
        <dbReference type="Proteomes" id="UP001165205"/>
    </source>
</evidence>
<evidence type="ECO:0000313" key="2">
    <source>
        <dbReference type="EMBL" id="GMG37856.1"/>
    </source>
</evidence>
<accession>A0AAN5C3L2</accession>
<dbReference type="Proteomes" id="UP001165205">
    <property type="component" value="Unassembled WGS sequence"/>
</dbReference>
<proteinExistence type="predicted"/>
<dbReference type="InterPro" id="IPR013087">
    <property type="entry name" value="Znf_C2H2_type"/>
</dbReference>
<comment type="caution">
    <text evidence="2">The sequence shown here is derived from an EMBL/GenBank/DDBJ whole genome shotgun (WGS) entry which is preliminary data.</text>
</comment>
<feature type="domain" description="C2H2-type" evidence="1">
    <location>
        <begin position="38"/>
        <end position="63"/>
    </location>
</feature>
<dbReference type="AlphaFoldDB" id="A0AAN5C3L2"/>
<dbReference type="EMBL" id="BSYA01000263">
    <property type="protein sequence ID" value="GMG37856.1"/>
    <property type="molecule type" value="Genomic_DNA"/>
</dbReference>
<feature type="domain" description="C2H2-type" evidence="1">
    <location>
        <begin position="10"/>
        <end position="37"/>
    </location>
</feature>
<gene>
    <name evidence="2" type="ORF">Aory04_001264600</name>
</gene>
<evidence type="ECO:0000259" key="1">
    <source>
        <dbReference type="SMART" id="SM00355"/>
    </source>
</evidence>
<feature type="domain" description="C2H2-type" evidence="1">
    <location>
        <begin position="64"/>
        <end position="84"/>
    </location>
</feature>
<name>A0AAN5C3L2_ASPOZ</name>
<dbReference type="SMART" id="SM00355">
    <property type="entry name" value="ZnF_C2H2"/>
    <property type="match status" value="3"/>
</dbReference>
<protein>
    <submittedName>
        <fullName evidence="2">Unnamed protein product</fullName>
    </submittedName>
</protein>
<reference evidence="2" key="1">
    <citation type="submission" date="2023-04" db="EMBL/GenBank/DDBJ databases">
        <title>Aspergillus oryzae NBRC 4228.</title>
        <authorList>
            <person name="Ichikawa N."/>
            <person name="Sato H."/>
            <person name="Tonouchi N."/>
        </authorList>
    </citation>
    <scope>NUCLEOTIDE SEQUENCE</scope>
    <source>
        <strain evidence="2">NBRC 4228</strain>
    </source>
</reference>
<dbReference type="Gene3D" id="3.30.160.60">
    <property type="entry name" value="Classic Zinc Finger"/>
    <property type="match status" value="1"/>
</dbReference>
<sequence>MAEEAVANKVKCTYIGCKLVFKSEKEMKHHKKFDSEHAYCDECEEDFEDEERLLIHKIKSVKHIVCPVCGIDFGSDGGRNSHIRQVRPSAYPVADSTNIITAEEPPLPADYSLPRLQNYIQIRQRSDEPYREG</sequence>
<organism evidence="2 3">
    <name type="scientific">Aspergillus oryzae</name>
    <name type="common">Yellow koji mold</name>
    <dbReference type="NCBI Taxonomy" id="5062"/>
    <lineage>
        <taxon>Eukaryota</taxon>
        <taxon>Fungi</taxon>
        <taxon>Dikarya</taxon>
        <taxon>Ascomycota</taxon>
        <taxon>Pezizomycotina</taxon>
        <taxon>Eurotiomycetes</taxon>
        <taxon>Eurotiomycetidae</taxon>
        <taxon>Eurotiales</taxon>
        <taxon>Aspergillaceae</taxon>
        <taxon>Aspergillus</taxon>
        <taxon>Aspergillus subgen. Circumdati</taxon>
    </lineage>
</organism>